<feature type="transmembrane region" description="Helical" evidence="8">
    <location>
        <begin position="23"/>
        <end position="45"/>
    </location>
</feature>
<dbReference type="PANTHER" id="PTHR10778:SF13">
    <property type="entry name" value="ADENOSINE 3'-PHOSPHO 5'-PHOSPHOSULFATE TRANSPORTER 1"/>
    <property type="match status" value="1"/>
</dbReference>
<dbReference type="Pfam" id="PF08449">
    <property type="entry name" value="UAA"/>
    <property type="match status" value="1"/>
</dbReference>
<accession>A0ABD0YJC4</accession>
<dbReference type="GO" id="GO:0016020">
    <property type="term" value="C:membrane"/>
    <property type="evidence" value="ECO:0007669"/>
    <property type="project" value="UniProtKB-SubCell"/>
</dbReference>
<keyword evidence="3" id="KW-0813">Transport</keyword>
<reference evidence="9 10" key="1">
    <citation type="submission" date="2024-07" db="EMBL/GenBank/DDBJ databases">
        <title>Chromosome-level genome assembly of the water stick insect Ranatra chinensis (Heteroptera: Nepidae).</title>
        <authorList>
            <person name="Liu X."/>
        </authorList>
    </citation>
    <scope>NUCLEOTIDE SEQUENCE [LARGE SCALE GENOMIC DNA]</scope>
    <source>
        <strain evidence="9">Cailab_2021Rc</strain>
        <tissue evidence="9">Muscle</tissue>
    </source>
</reference>
<comment type="caution">
    <text evidence="9">The sequence shown here is derived from an EMBL/GenBank/DDBJ whole genome shotgun (WGS) entry which is preliminary data.</text>
</comment>
<sequence length="419" mass="46961">MGSLLHLSGGVGPAPEGSFKSTWLFRLLVNLFGYGTVFVPGYLIYKYVGLTKYVERSGGSWLSFMIKSCFGGPGDLLIGDNVPPGPASPVRSFRQEALLVMFCFVGLQGAYLTWGILQEKVMTQEYTNSKGEVGRFRDSQFLVFVNRILAFLLSGGYILLSRQPRHTMPLYKYAFCSFSNIMSSWSQYEALKFVSFPTQVLAKASKLIPVMLMGKLVSRQKYEFYEYITAVLITAGMIFFMYSTSPDKSETVTTLSGVILLICYISFDSFTSNWQDALFKQYNMSSVQMMCGVNLFSCLFTITSLLQQGAFWTSLNFMFQFPKFMVDCILLSISSGAGQLFIFYTISCFGPVVFVIIMTIRQGLAILLSCIIYQHSLPPLGIIGVLIVFAGVFLRIYCNQRLKAIRKRVYVMSASSSKV</sequence>
<evidence type="ECO:0000256" key="5">
    <source>
        <dbReference type="ARBA" id="ARBA00022989"/>
    </source>
</evidence>
<feature type="transmembrane region" description="Helical" evidence="8">
    <location>
        <begin position="380"/>
        <end position="398"/>
    </location>
</feature>
<feature type="transmembrane region" description="Helical" evidence="8">
    <location>
        <begin position="97"/>
        <end position="117"/>
    </location>
</feature>
<dbReference type="AlphaFoldDB" id="A0ABD0YJC4"/>
<comment type="subcellular location">
    <subcellularLocation>
        <location evidence="1">Membrane</location>
        <topology evidence="1">Multi-pass membrane protein</topology>
    </subcellularLocation>
</comment>
<dbReference type="EMBL" id="JBFDAA010000006">
    <property type="protein sequence ID" value="KAL1131327.1"/>
    <property type="molecule type" value="Genomic_DNA"/>
</dbReference>
<dbReference type="GO" id="GO:0012505">
    <property type="term" value="C:endomembrane system"/>
    <property type="evidence" value="ECO:0007669"/>
    <property type="project" value="UniProtKB-ARBA"/>
</dbReference>
<feature type="transmembrane region" description="Helical" evidence="8">
    <location>
        <begin position="291"/>
        <end position="312"/>
    </location>
</feature>
<keyword evidence="5 8" id="KW-1133">Transmembrane helix</keyword>
<organism evidence="9 10">
    <name type="scientific">Ranatra chinensis</name>
    <dbReference type="NCBI Taxonomy" id="642074"/>
    <lineage>
        <taxon>Eukaryota</taxon>
        <taxon>Metazoa</taxon>
        <taxon>Ecdysozoa</taxon>
        <taxon>Arthropoda</taxon>
        <taxon>Hexapoda</taxon>
        <taxon>Insecta</taxon>
        <taxon>Pterygota</taxon>
        <taxon>Neoptera</taxon>
        <taxon>Paraneoptera</taxon>
        <taxon>Hemiptera</taxon>
        <taxon>Heteroptera</taxon>
        <taxon>Panheteroptera</taxon>
        <taxon>Nepomorpha</taxon>
        <taxon>Nepidae</taxon>
        <taxon>Ranatrinae</taxon>
        <taxon>Ranatra</taxon>
    </lineage>
</organism>
<dbReference type="Proteomes" id="UP001558652">
    <property type="component" value="Unassembled WGS sequence"/>
</dbReference>
<dbReference type="InterPro" id="IPR013657">
    <property type="entry name" value="SCL35B1-4/HUT1"/>
</dbReference>
<name>A0ABD0YJC4_9HEMI</name>
<evidence type="ECO:0000256" key="6">
    <source>
        <dbReference type="ARBA" id="ARBA00023136"/>
    </source>
</evidence>
<feature type="transmembrane region" description="Helical" evidence="8">
    <location>
        <begin position="141"/>
        <end position="160"/>
    </location>
</feature>
<evidence type="ECO:0000256" key="4">
    <source>
        <dbReference type="ARBA" id="ARBA00022692"/>
    </source>
</evidence>
<protein>
    <recommendedName>
        <fullName evidence="7">Adenosine 3'-phospho 5'-phosphosulfate transporter 1</fullName>
    </recommendedName>
</protein>
<feature type="transmembrane region" description="Helical" evidence="8">
    <location>
        <begin position="251"/>
        <end position="270"/>
    </location>
</feature>
<keyword evidence="4 8" id="KW-0812">Transmembrane</keyword>
<feature type="transmembrane region" description="Helical" evidence="8">
    <location>
        <begin position="224"/>
        <end position="245"/>
    </location>
</feature>
<evidence type="ECO:0000256" key="2">
    <source>
        <dbReference type="ARBA" id="ARBA00010694"/>
    </source>
</evidence>
<evidence type="ECO:0000256" key="1">
    <source>
        <dbReference type="ARBA" id="ARBA00004141"/>
    </source>
</evidence>
<evidence type="ECO:0000256" key="7">
    <source>
        <dbReference type="ARBA" id="ARBA00039668"/>
    </source>
</evidence>
<proteinExistence type="inferred from homology"/>
<evidence type="ECO:0000313" key="9">
    <source>
        <dbReference type="EMBL" id="KAL1131327.1"/>
    </source>
</evidence>
<evidence type="ECO:0000313" key="10">
    <source>
        <dbReference type="Proteomes" id="UP001558652"/>
    </source>
</evidence>
<gene>
    <name evidence="9" type="ORF">AAG570_010945</name>
</gene>
<comment type="similarity">
    <text evidence="2">Belongs to the nucleotide-sugar transporter family. SLC35B subfamily.</text>
</comment>
<dbReference type="PANTHER" id="PTHR10778">
    <property type="entry name" value="SOLUTE CARRIER FAMILY 35 MEMBER B"/>
    <property type="match status" value="1"/>
</dbReference>
<keyword evidence="6 8" id="KW-0472">Membrane</keyword>
<keyword evidence="10" id="KW-1185">Reference proteome</keyword>
<evidence type="ECO:0000256" key="3">
    <source>
        <dbReference type="ARBA" id="ARBA00022448"/>
    </source>
</evidence>
<evidence type="ECO:0000256" key="8">
    <source>
        <dbReference type="SAM" id="Phobius"/>
    </source>
</evidence>